<accession>A4ZYV7</accession>
<name>A4ZYV7_BACIU</name>
<keyword evidence="2" id="KW-0614">Plasmid</keyword>
<geneLocation type="plasmid" evidence="2">
    <name>p19</name>
</geneLocation>
<keyword evidence="1" id="KW-1133">Transmembrane helix</keyword>
<proteinExistence type="predicted"/>
<evidence type="ECO:0000256" key="1">
    <source>
        <dbReference type="SAM" id="Phobius"/>
    </source>
</evidence>
<organism evidence="2">
    <name type="scientific">Bacillus subtilis</name>
    <dbReference type="NCBI Taxonomy" id="1423"/>
    <lineage>
        <taxon>Bacteria</taxon>
        <taxon>Bacillati</taxon>
        <taxon>Bacillota</taxon>
        <taxon>Bacilli</taxon>
        <taxon>Bacillales</taxon>
        <taxon>Bacillaceae</taxon>
        <taxon>Bacillus</taxon>
    </lineage>
</organism>
<reference evidence="2" key="1">
    <citation type="journal article" date="2008" name="Russ. J. Genet.">
        <title>Molecular analysis of some genes from plasmid p19 of the Bacillus subtilis 19 soil strain involved in conjugation.</title>
        <authorList>
            <person name="Poluektova E.U."/>
            <person name="Gagarina E.Y."/>
            <person name="Shilovskii I.P."/>
            <person name="Fedorina E.A."/>
            <person name="Nezametdinova V.Z."/>
            <person name="Rodionova S.A."/>
            <person name="Prozorov A.A."/>
        </authorList>
    </citation>
    <scope>NUCLEOTIDE SEQUENCE</scope>
    <source>
        <strain evidence="2">19</strain>
        <plasmid evidence="2">p19</plasmid>
    </source>
</reference>
<dbReference type="RefSeq" id="WP_041334395.1">
    <property type="nucleotide sequence ID" value="NZ_BSEE01000009.1"/>
</dbReference>
<keyword evidence="1" id="KW-0472">Membrane</keyword>
<sequence length="118" mass="13046">MGELKGLCISVLIFAVLFVPSMLNIWINHFQSSQLLNVSTEVQKLVAEEGGVTSPVKEVQNKLGKQGATVKFLDKNGNNIDGKQKVGTQINIYYSLTYPGMYKQNTINTANSVIVNRR</sequence>
<evidence type="ECO:0000313" key="2">
    <source>
        <dbReference type="EMBL" id="ABP52077.1"/>
    </source>
</evidence>
<dbReference type="AlphaFoldDB" id="A4ZYV7"/>
<protein>
    <submittedName>
        <fullName evidence="2">Uncharacterized protein</fullName>
    </submittedName>
</protein>
<feature type="transmembrane region" description="Helical" evidence="1">
    <location>
        <begin position="7"/>
        <end position="27"/>
    </location>
</feature>
<dbReference type="EMBL" id="EF506609">
    <property type="protein sequence ID" value="ABP52077.1"/>
    <property type="molecule type" value="Genomic_DNA"/>
</dbReference>
<keyword evidence="1" id="KW-0812">Transmembrane</keyword>